<gene>
    <name evidence="1" type="ORF">BRARA_F01942</name>
</gene>
<sequence>MLKLYLICYNFQVALHSIWRERNNCRHGSQPVLAGQLTLIIDRQIRNQCLIMDSKRIRHYEGALQLWFSTK</sequence>
<organism evidence="1 2">
    <name type="scientific">Brassica campestris</name>
    <name type="common">Field mustard</name>
    <dbReference type="NCBI Taxonomy" id="3711"/>
    <lineage>
        <taxon>Eukaryota</taxon>
        <taxon>Viridiplantae</taxon>
        <taxon>Streptophyta</taxon>
        <taxon>Embryophyta</taxon>
        <taxon>Tracheophyta</taxon>
        <taxon>Spermatophyta</taxon>
        <taxon>Magnoliopsida</taxon>
        <taxon>eudicotyledons</taxon>
        <taxon>Gunneridae</taxon>
        <taxon>Pentapetalae</taxon>
        <taxon>rosids</taxon>
        <taxon>malvids</taxon>
        <taxon>Brassicales</taxon>
        <taxon>Brassicaceae</taxon>
        <taxon>Brassiceae</taxon>
        <taxon>Brassica</taxon>
    </lineage>
</organism>
<evidence type="ECO:0000313" key="1">
    <source>
        <dbReference type="EMBL" id="RID58659.1"/>
    </source>
</evidence>
<reference evidence="1 2" key="1">
    <citation type="submission" date="2018-06" db="EMBL/GenBank/DDBJ databases">
        <title>WGS assembly of Brassica rapa FPsc.</title>
        <authorList>
            <person name="Bowman J."/>
            <person name="Kohchi T."/>
            <person name="Yamato K."/>
            <person name="Jenkins J."/>
            <person name="Shu S."/>
            <person name="Ishizaki K."/>
            <person name="Yamaoka S."/>
            <person name="Nishihama R."/>
            <person name="Nakamura Y."/>
            <person name="Berger F."/>
            <person name="Adam C."/>
            <person name="Aki S."/>
            <person name="Althoff F."/>
            <person name="Araki T."/>
            <person name="Arteaga-Vazquez M."/>
            <person name="Balasubrmanian S."/>
            <person name="Bauer D."/>
            <person name="Boehm C."/>
            <person name="Briginshaw L."/>
            <person name="Caballero-Perez J."/>
            <person name="Catarino B."/>
            <person name="Chen F."/>
            <person name="Chiyoda S."/>
            <person name="Chovatia M."/>
            <person name="Davies K."/>
            <person name="Delmans M."/>
            <person name="Demura T."/>
            <person name="Dierschke T."/>
            <person name="Dolan L."/>
            <person name="Dorantes-Acosta A."/>
            <person name="Eklund D."/>
            <person name="Florent S."/>
            <person name="Flores-Sandoval E."/>
            <person name="Fujiyama A."/>
            <person name="Fukuzawa H."/>
            <person name="Galik B."/>
            <person name="Grimanelli D."/>
            <person name="Grimwood J."/>
            <person name="Grossniklaus U."/>
            <person name="Hamada T."/>
            <person name="Haseloff J."/>
            <person name="Hetherington A."/>
            <person name="Higo A."/>
            <person name="Hirakawa Y."/>
            <person name="Hundley H."/>
            <person name="Ikeda Y."/>
            <person name="Inoue K."/>
            <person name="Inoue S."/>
            <person name="Ishida S."/>
            <person name="Jia Q."/>
            <person name="Kakita M."/>
            <person name="Kanazawa T."/>
            <person name="Kawai Y."/>
            <person name="Kawashima T."/>
            <person name="Kennedy M."/>
            <person name="Kinose K."/>
            <person name="Kinoshita T."/>
            <person name="Kohara Y."/>
            <person name="Koide E."/>
            <person name="Komatsu K."/>
            <person name="Kopischke S."/>
            <person name="Kubo M."/>
            <person name="Kyozuka J."/>
            <person name="Lagercrantz U."/>
            <person name="Lin S."/>
            <person name="Lindquist E."/>
            <person name="Lipzen A."/>
            <person name="Lu C."/>
            <person name="Luna E."/>
            <person name="Martienssen R."/>
            <person name="Minamino N."/>
            <person name="Mizutani M."/>
            <person name="Mizutani M."/>
            <person name="Mochizuki N."/>
            <person name="Monte I."/>
            <person name="Mosher R."/>
            <person name="Nagasaki H."/>
            <person name="Nakagami H."/>
            <person name="Naramoto S."/>
            <person name="Nishitani K."/>
            <person name="Ohtani M."/>
            <person name="Okamoto T."/>
            <person name="Okumura M."/>
            <person name="Phillips J."/>
            <person name="Pollak B."/>
            <person name="Reinders A."/>
            <person name="Roevekamp M."/>
            <person name="Sano R."/>
            <person name="Sawa S."/>
            <person name="Schmid M."/>
            <person name="Shirakawa M."/>
            <person name="Solano R."/>
            <person name="Spunde A."/>
            <person name="Suetsugu N."/>
            <person name="Sugano S."/>
            <person name="Sugiyama A."/>
            <person name="Sun R."/>
            <person name="Suzuki Y."/>
            <person name="Takenaka M."/>
            <person name="Takezawa D."/>
            <person name="Tomogane H."/>
            <person name="Tsuzuki M."/>
            <person name="Ueda T."/>
            <person name="Umeda M."/>
            <person name="Ward J."/>
            <person name="Watanabe Y."/>
            <person name="Yazaki K."/>
            <person name="Yokoyama R."/>
            <person name="Yoshitake Y."/>
            <person name="Yotsui I."/>
            <person name="Zachgo S."/>
            <person name="Schmutz J."/>
        </authorList>
    </citation>
    <scope>NUCLEOTIDE SEQUENCE [LARGE SCALE GENOMIC DNA]</scope>
    <source>
        <strain evidence="2">cv. B-3</strain>
    </source>
</reference>
<name>A0A397YYZ9_BRACM</name>
<protein>
    <submittedName>
        <fullName evidence="1">Uncharacterized protein</fullName>
    </submittedName>
</protein>
<dbReference type="Proteomes" id="UP000264353">
    <property type="component" value="Chromosome A6"/>
</dbReference>
<accession>A0A397YYZ9</accession>
<evidence type="ECO:0000313" key="2">
    <source>
        <dbReference type="Proteomes" id="UP000264353"/>
    </source>
</evidence>
<dbReference type="AlphaFoldDB" id="A0A397YYZ9"/>
<proteinExistence type="predicted"/>
<dbReference type="EMBL" id="CM010633">
    <property type="protein sequence ID" value="RID58659.1"/>
    <property type="molecule type" value="Genomic_DNA"/>
</dbReference>